<feature type="region of interest" description="Disordered" evidence="1">
    <location>
        <begin position="132"/>
        <end position="193"/>
    </location>
</feature>
<accession>A0A927ZXF1</accession>
<feature type="compositionally biased region" description="Low complexity" evidence="1">
    <location>
        <begin position="173"/>
        <end position="186"/>
    </location>
</feature>
<proteinExistence type="predicted"/>
<gene>
    <name evidence="2" type="ORF">E7201_04920</name>
</gene>
<dbReference type="AlphaFoldDB" id="A0A927ZXF1"/>
<comment type="caution">
    <text evidence="2">The sequence shown here is derived from an EMBL/GenBank/DDBJ whole genome shotgun (WGS) entry which is preliminary data.</text>
</comment>
<feature type="region of interest" description="Disordered" evidence="1">
    <location>
        <begin position="49"/>
        <end position="78"/>
    </location>
</feature>
<name>A0A927ZXF1_SELRU</name>
<dbReference type="Proteomes" id="UP000761380">
    <property type="component" value="Unassembled WGS sequence"/>
</dbReference>
<organism evidence="2 3">
    <name type="scientific">Selenomonas ruminantium</name>
    <dbReference type="NCBI Taxonomy" id="971"/>
    <lineage>
        <taxon>Bacteria</taxon>
        <taxon>Bacillati</taxon>
        <taxon>Bacillota</taxon>
        <taxon>Negativicutes</taxon>
        <taxon>Selenomonadales</taxon>
        <taxon>Selenomonadaceae</taxon>
        <taxon>Selenomonas</taxon>
    </lineage>
</organism>
<reference evidence="2" key="1">
    <citation type="submission" date="2019-04" db="EMBL/GenBank/DDBJ databases">
        <title>Evolution of Biomass-Degrading Anaerobic Consortia Revealed by Metagenomics.</title>
        <authorList>
            <person name="Peng X."/>
        </authorList>
    </citation>
    <scope>NUCLEOTIDE SEQUENCE</scope>
    <source>
        <strain evidence="2">SIG240</strain>
    </source>
</reference>
<evidence type="ECO:0000313" key="3">
    <source>
        <dbReference type="Proteomes" id="UP000761380"/>
    </source>
</evidence>
<sequence>MGTIALLGAGVFLGWVLFGRRDSRNGNRQQYAAGQEKLIPQEGKANEVRAGKAASHAAPSTSRVQEHNRNSNSQNHTLRNVAGGMVAGAVLGHMLSSDHKAEAHETVNHYNTYNEYYGQDDWDNEEYAADYGQDDYDYEDNSSDYEDYDSYEDNSYEDNSYEDDRYDYDSDSSYDSFDSGSDWGGDSYDGGDW</sequence>
<feature type="compositionally biased region" description="Acidic residues" evidence="1">
    <location>
        <begin position="132"/>
        <end position="172"/>
    </location>
</feature>
<evidence type="ECO:0000256" key="1">
    <source>
        <dbReference type="SAM" id="MobiDB-lite"/>
    </source>
</evidence>
<protein>
    <submittedName>
        <fullName evidence="2">DUF2076 domain-containing protein</fullName>
    </submittedName>
</protein>
<evidence type="ECO:0000313" key="2">
    <source>
        <dbReference type="EMBL" id="MBE6092499.1"/>
    </source>
</evidence>
<dbReference type="EMBL" id="SVBY01000026">
    <property type="protein sequence ID" value="MBE6092499.1"/>
    <property type="molecule type" value="Genomic_DNA"/>
</dbReference>